<dbReference type="AlphaFoldDB" id="A0AAU9WDK0"/>
<evidence type="ECO:0000256" key="1">
    <source>
        <dbReference type="SAM" id="SignalP"/>
    </source>
</evidence>
<accession>A0AAU9WDK0</accession>
<organism evidence="2 3">
    <name type="scientific">Pocillopora meandrina</name>
    <dbReference type="NCBI Taxonomy" id="46732"/>
    <lineage>
        <taxon>Eukaryota</taxon>
        <taxon>Metazoa</taxon>
        <taxon>Cnidaria</taxon>
        <taxon>Anthozoa</taxon>
        <taxon>Hexacorallia</taxon>
        <taxon>Scleractinia</taxon>
        <taxon>Astrocoeniina</taxon>
        <taxon>Pocilloporidae</taxon>
        <taxon>Pocillopora</taxon>
    </lineage>
</organism>
<protein>
    <submittedName>
        <fullName evidence="2">Uncharacterized protein</fullName>
    </submittedName>
</protein>
<dbReference type="EMBL" id="CALNXJ010000012">
    <property type="protein sequence ID" value="CAH3110963.1"/>
    <property type="molecule type" value="Genomic_DNA"/>
</dbReference>
<feature type="chain" id="PRO_5043538393" evidence="1">
    <location>
        <begin position="33"/>
        <end position="112"/>
    </location>
</feature>
<comment type="caution">
    <text evidence="2">The sequence shown here is derived from an EMBL/GenBank/DDBJ whole genome shotgun (WGS) entry which is preliminary data.</text>
</comment>
<keyword evidence="3" id="KW-1185">Reference proteome</keyword>
<sequence length="112" mass="12632">MFSVSPNRMNTKTSVILIFAAALVTTISSASGGLEEDMPYKSLLRELWRKESDMKETFDEATSMKSKRTEDCDLINQPCSVAVDCEISTCEGEPLQCYYGECGRQESYSYKR</sequence>
<name>A0AAU9WDK0_9CNID</name>
<evidence type="ECO:0000313" key="2">
    <source>
        <dbReference type="EMBL" id="CAH3110963.1"/>
    </source>
</evidence>
<gene>
    <name evidence="2" type="ORF">PMEA_00003894</name>
</gene>
<evidence type="ECO:0000313" key="3">
    <source>
        <dbReference type="Proteomes" id="UP001159428"/>
    </source>
</evidence>
<reference evidence="2 3" key="1">
    <citation type="submission" date="2022-05" db="EMBL/GenBank/DDBJ databases">
        <authorList>
            <consortium name="Genoscope - CEA"/>
            <person name="William W."/>
        </authorList>
    </citation>
    <scope>NUCLEOTIDE SEQUENCE [LARGE SCALE GENOMIC DNA]</scope>
</reference>
<proteinExistence type="predicted"/>
<keyword evidence="1" id="KW-0732">Signal</keyword>
<dbReference type="Proteomes" id="UP001159428">
    <property type="component" value="Unassembled WGS sequence"/>
</dbReference>
<feature type="signal peptide" evidence="1">
    <location>
        <begin position="1"/>
        <end position="32"/>
    </location>
</feature>